<dbReference type="Proteomes" id="UP000658382">
    <property type="component" value="Unassembled WGS sequence"/>
</dbReference>
<reference evidence="1" key="2">
    <citation type="submission" date="2020-09" db="EMBL/GenBank/DDBJ databases">
        <authorList>
            <person name="Sun Q."/>
            <person name="Ohkuma M."/>
        </authorList>
    </citation>
    <scope>NUCLEOTIDE SEQUENCE</scope>
    <source>
        <strain evidence="1">JCM 12580</strain>
    </source>
</reference>
<dbReference type="EMBL" id="BMNQ01000019">
    <property type="protein sequence ID" value="GGJ94980.1"/>
    <property type="molecule type" value="Genomic_DNA"/>
</dbReference>
<name>A0A917PWC7_9BACI</name>
<gene>
    <name evidence="1" type="ORF">GCM10007063_16890</name>
</gene>
<evidence type="ECO:0000313" key="2">
    <source>
        <dbReference type="Proteomes" id="UP000658382"/>
    </source>
</evidence>
<reference evidence="1" key="1">
    <citation type="journal article" date="2014" name="Int. J. Syst. Evol. Microbiol.">
        <title>Complete genome sequence of Corynebacterium casei LMG S-19264T (=DSM 44701T), isolated from a smear-ripened cheese.</title>
        <authorList>
            <consortium name="US DOE Joint Genome Institute (JGI-PGF)"/>
            <person name="Walter F."/>
            <person name="Albersmeier A."/>
            <person name="Kalinowski J."/>
            <person name="Ruckert C."/>
        </authorList>
    </citation>
    <scope>NUCLEOTIDE SEQUENCE</scope>
    <source>
        <strain evidence="1">JCM 12580</strain>
    </source>
</reference>
<organism evidence="1 2">
    <name type="scientific">Lentibacillus kapialis</name>
    <dbReference type="NCBI Taxonomy" id="340214"/>
    <lineage>
        <taxon>Bacteria</taxon>
        <taxon>Bacillati</taxon>
        <taxon>Bacillota</taxon>
        <taxon>Bacilli</taxon>
        <taxon>Bacillales</taxon>
        <taxon>Bacillaceae</taxon>
        <taxon>Lentibacillus</taxon>
    </lineage>
</organism>
<evidence type="ECO:0000313" key="1">
    <source>
        <dbReference type="EMBL" id="GGJ94980.1"/>
    </source>
</evidence>
<accession>A0A917PWC7</accession>
<comment type="caution">
    <text evidence="1">The sequence shown here is derived from an EMBL/GenBank/DDBJ whole genome shotgun (WGS) entry which is preliminary data.</text>
</comment>
<protein>
    <submittedName>
        <fullName evidence="1">Uncharacterized protein</fullName>
    </submittedName>
</protein>
<keyword evidence="2" id="KW-1185">Reference proteome</keyword>
<dbReference type="AlphaFoldDB" id="A0A917PWC7"/>
<sequence>MFQSIKSDTEILCRAAIPLNVSPLLTVYVDFPLFELELLLDEELDELLDLDVSIT</sequence>
<proteinExistence type="predicted"/>